<organism evidence="1 2">
    <name type="scientific">Panagrolaimus davidi</name>
    <dbReference type="NCBI Taxonomy" id="227884"/>
    <lineage>
        <taxon>Eukaryota</taxon>
        <taxon>Metazoa</taxon>
        <taxon>Ecdysozoa</taxon>
        <taxon>Nematoda</taxon>
        <taxon>Chromadorea</taxon>
        <taxon>Rhabditida</taxon>
        <taxon>Tylenchina</taxon>
        <taxon>Panagrolaimomorpha</taxon>
        <taxon>Panagrolaimoidea</taxon>
        <taxon>Panagrolaimidae</taxon>
        <taxon>Panagrolaimus</taxon>
    </lineage>
</organism>
<dbReference type="Gene3D" id="2.60.210.10">
    <property type="entry name" value="Apoptosis, Tumor Necrosis Factor Receptor Associated Protein 2, Chain A"/>
    <property type="match status" value="1"/>
</dbReference>
<dbReference type="SUPFAM" id="SSF49599">
    <property type="entry name" value="TRAF domain-like"/>
    <property type="match status" value="1"/>
</dbReference>
<evidence type="ECO:0000313" key="2">
    <source>
        <dbReference type="WBParaSite" id="PDA_v2.g4040.t1"/>
    </source>
</evidence>
<dbReference type="Proteomes" id="UP000887578">
    <property type="component" value="Unplaced"/>
</dbReference>
<protein>
    <submittedName>
        <fullName evidence="2">MATH domain-containing protein</fullName>
    </submittedName>
</protein>
<dbReference type="InterPro" id="IPR008974">
    <property type="entry name" value="TRAF-like"/>
</dbReference>
<dbReference type="WBParaSite" id="PDA_v2.g4040.t1">
    <property type="protein sequence ID" value="PDA_v2.g4040.t1"/>
    <property type="gene ID" value="PDA_v2.g4040"/>
</dbReference>
<name>A0A914QKI0_9BILA</name>
<sequence>MEESDNGRLFSEDVTIASFSGVSYCLSFTPNITKDANQSMTGVSLHVDTGDEEKIEAVFDFCIDSANFRDGNKAIFEPEIRGWRLDVCSTDDLFDPTKGYFVDGVLTIDLNGILMVERDQFVNLNCKNDFATKSALKGKKKDFPIIIGNKKIRVSYF</sequence>
<accession>A0A914QKI0</accession>
<proteinExistence type="predicted"/>
<keyword evidence="1" id="KW-1185">Reference proteome</keyword>
<dbReference type="AlphaFoldDB" id="A0A914QKI0"/>
<evidence type="ECO:0000313" key="1">
    <source>
        <dbReference type="Proteomes" id="UP000887578"/>
    </source>
</evidence>
<reference evidence="2" key="1">
    <citation type="submission" date="2022-11" db="UniProtKB">
        <authorList>
            <consortium name="WormBaseParasite"/>
        </authorList>
    </citation>
    <scope>IDENTIFICATION</scope>
</reference>